<feature type="region of interest" description="Disordered" evidence="1">
    <location>
        <begin position="285"/>
        <end position="341"/>
    </location>
</feature>
<accession>A0ABT3L5Y9</accession>
<keyword evidence="3" id="KW-1185">Reference proteome</keyword>
<feature type="compositionally biased region" description="Low complexity" evidence="1">
    <location>
        <begin position="28"/>
        <end position="59"/>
    </location>
</feature>
<dbReference type="RefSeq" id="WP_265264753.1">
    <property type="nucleotide sequence ID" value="NZ_JAIHOM010000051.1"/>
</dbReference>
<sequence>MPSAKKQKMLHLIKSKKQDPATEASAGETTLEVTPPTPATEAAKATPEAATPEAATPEAKSPALEKKPIPPAPEKSKAEEAAPTPPESHKTPAETKHTQEDEAGENSIFFQAIGTLYGIVTPHPEGGFAITVGSNEYRLYFPSKFRYVGFLKQRENYPDTPLYLRVYPKCQLIPRQPPRIYFQVFAWNTENEWQQEPNQFILSGIWQFIPQNRSPVISIYRNRQASDPTEKFKASHIPVLMRREGEVQPFKFNPKTPKDKLPKRWFIQGIFKFLPNRNSFGWSEDISEPTDAIPRYKKPVKAPGTNTKPPAKDKPRSSSFNSEKPMRKAGQRPIKPTKKAE</sequence>
<name>A0ABT3L5Y9_9CYAN</name>
<evidence type="ECO:0000313" key="3">
    <source>
        <dbReference type="Proteomes" id="UP001526426"/>
    </source>
</evidence>
<organism evidence="2 3">
    <name type="scientific">Spirulina subsalsa FACHB-351</name>
    <dbReference type="NCBI Taxonomy" id="234711"/>
    <lineage>
        <taxon>Bacteria</taxon>
        <taxon>Bacillati</taxon>
        <taxon>Cyanobacteriota</taxon>
        <taxon>Cyanophyceae</taxon>
        <taxon>Spirulinales</taxon>
        <taxon>Spirulinaceae</taxon>
        <taxon>Spirulina</taxon>
    </lineage>
</organism>
<gene>
    <name evidence="2" type="ORF">K4A83_11745</name>
</gene>
<comment type="caution">
    <text evidence="2">The sequence shown here is derived from an EMBL/GenBank/DDBJ whole genome shotgun (WGS) entry which is preliminary data.</text>
</comment>
<feature type="compositionally biased region" description="Basic and acidic residues" evidence="1">
    <location>
        <begin position="63"/>
        <end position="80"/>
    </location>
</feature>
<reference evidence="2 3" key="1">
    <citation type="submission" date="2021-08" db="EMBL/GenBank/DDBJ databases">
        <title>Draft genome sequence of Spirulina subsalsa with high tolerance to salinity and hype-accumulation of phycocyanin.</title>
        <authorList>
            <person name="Pei H."/>
            <person name="Jiang L."/>
        </authorList>
    </citation>
    <scope>NUCLEOTIDE SEQUENCE [LARGE SCALE GENOMIC DNA]</scope>
    <source>
        <strain evidence="2 3">FACHB-351</strain>
    </source>
</reference>
<dbReference type="Proteomes" id="UP001526426">
    <property type="component" value="Unassembled WGS sequence"/>
</dbReference>
<proteinExistence type="predicted"/>
<dbReference type="EMBL" id="JAIHOM010000051">
    <property type="protein sequence ID" value="MCW6036931.1"/>
    <property type="molecule type" value="Genomic_DNA"/>
</dbReference>
<evidence type="ECO:0000313" key="2">
    <source>
        <dbReference type="EMBL" id="MCW6036931.1"/>
    </source>
</evidence>
<feature type="compositionally biased region" description="Basic and acidic residues" evidence="1">
    <location>
        <begin position="87"/>
        <end position="100"/>
    </location>
</feature>
<feature type="region of interest" description="Disordered" evidence="1">
    <location>
        <begin position="1"/>
        <end position="103"/>
    </location>
</feature>
<protein>
    <submittedName>
        <fullName evidence="2">Uncharacterized protein</fullName>
    </submittedName>
</protein>
<feature type="compositionally biased region" description="Basic residues" evidence="1">
    <location>
        <begin position="1"/>
        <end position="15"/>
    </location>
</feature>
<evidence type="ECO:0000256" key="1">
    <source>
        <dbReference type="SAM" id="MobiDB-lite"/>
    </source>
</evidence>